<evidence type="ECO:0000256" key="2">
    <source>
        <dbReference type="ARBA" id="ARBA00009511"/>
    </source>
</evidence>
<sequence length="120" mass="13921">MSDKPDLSEVEKFDKSKLKKTNTKEKNTLPSKETIWVFDLIPNEPCKLWFWPSLPDDKMSYPAGERVWSNIVRWGSPCKSKFQHCLSVLILVKLCRDFRHLLMSSHPQSLAKRSGVAYVP</sequence>
<dbReference type="GO" id="GO:0005737">
    <property type="term" value="C:cytoplasm"/>
    <property type="evidence" value="ECO:0007669"/>
    <property type="project" value="TreeGrafter"/>
</dbReference>
<accession>A0A8B8WD02</accession>
<organism evidence="5 6">
    <name type="scientific">Balaenoptera musculus</name>
    <name type="common">Blue whale</name>
    <dbReference type="NCBI Taxonomy" id="9771"/>
    <lineage>
        <taxon>Eukaryota</taxon>
        <taxon>Metazoa</taxon>
        <taxon>Chordata</taxon>
        <taxon>Craniata</taxon>
        <taxon>Vertebrata</taxon>
        <taxon>Euteleostomi</taxon>
        <taxon>Mammalia</taxon>
        <taxon>Eutheria</taxon>
        <taxon>Laurasiatheria</taxon>
        <taxon>Artiodactyla</taxon>
        <taxon>Whippomorpha</taxon>
        <taxon>Cetacea</taxon>
        <taxon>Mysticeti</taxon>
        <taxon>Balaenopteridae</taxon>
        <taxon>Balaenoptera</taxon>
    </lineage>
</organism>
<evidence type="ECO:0000256" key="4">
    <source>
        <dbReference type="ARBA" id="ARBA00023212"/>
    </source>
</evidence>
<dbReference type="PANTHER" id="PTHR12021:SF11">
    <property type="entry name" value="THYMOSIN BETA-15A-RELATED"/>
    <property type="match status" value="1"/>
</dbReference>
<evidence type="ECO:0000256" key="3">
    <source>
        <dbReference type="ARBA" id="ARBA00022490"/>
    </source>
</evidence>
<dbReference type="KEGG" id="bmus:118888197"/>
<dbReference type="RefSeq" id="XP_036695057.1">
    <property type="nucleotide sequence ID" value="XM_036839162.1"/>
</dbReference>
<dbReference type="PANTHER" id="PTHR12021">
    <property type="entry name" value="THYMOSIN BETA"/>
    <property type="match status" value="1"/>
</dbReference>
<keyword evidence="4" id="KW-0206">Cytoskeleton</keyword>
<dbReference type="PROSITE" id="PS00500">
    <property type="entry name" value="THYMOSIN_B4"/>
    <property type="match status" value="1"/>
</dbReference>
<dbReference type="Pfam" id="PF01290">
    <property type="entry name" value="Thymosin"/>
    <property type="match status" value="1"/>
</dbReference>
<dbReference type="SMART" id="SM00152">
    <property type="entry name" value="THY"/>
    <property type="match status" value="1"/>
</dbReference>
<name>A0A8B8WD02_BALMU</name>
<dbReference type="Gene3D" id="1.20.5.520">
    <property type="entry name" value="Single helix bin"/>
    <property type="match status" value="1"/>
</dbReference>
<dbReference type="GO" id="GO:0005856">
    <property type="term" value="C:cytoskeleton"/>
    <property type="evidence" value="ECO:0007669"/>
    <property type="project" value="UniProtKB-SubCell"/>
</dbReference>
<dbReference type="Proteomes" id="UP000694857">
    <property type="component" value="Chromosome X"/>
</dbReference>
<comment type="subcellular location">
    <subcellularLocation>
        <location evidence="1">Cytoplasm</location>
        <location evidence="1">Cytoskeleton</location>
    </subcellularLocation>
</comment>
<dbReference type="InterPro" id="IPR001152">
    <property type="entry name" value="Beta-thymosin"/>
</dbReference>
<keyword evidence="3" id="KW-0963">Cytoplasm</keyword>
<proteinExistence type="inferred from homology"/>
<dbReference type="GO" id="GO:0030334">
    <property type="term" value="P:regulation of cell migration"/>
    <property type="evidence" value="ECO:0007669"/>
    <property type="project" value="TreeGrafter"/>
</dbReference>
<dbReference type="GO" id="GO:0003785">
    <property type="term" value="F:actin monomer binding"/>
    <property type="evidence" value="ECO:0007669"/>
    <property type="project" value="InterPro"/>
</dbReference>
<dbReference type="GeneID" id="118888197"/>
<dbReference type="FunFam" id="1.20.5.520:FF:000001">
    <property type="entry name" value="Thymosin beta"/>
    <property type="match status" value="1"/>
</dbReference>
<reference evidence="6" key="1">
    <citation type="submission" date="2025-08" db="UniProtKB">
        <authorList>
            <consortium name="RefSeq"/>
        </authorList>
    </citation>
    <scope>IDENTIFICATION</scope>
    <source>
        <tissue evidence="6">Epidermis and Blubber</tissue>
    </source>
</reference>
<dbReference type="AlphaFoldDB" id="A0A8B8WD02"/>
<gene>
    <name evidence="6" type="primary">LOC118888197</name>
</gene>
<evidence type="ECO:0000313" key="5">
    <source>
        <dbReference type="Proteomes" id="UP000694857"/>
    </source>
</evidence>
<evidence type="ECO:0000313" key="6">
    <source>
        <dbReference type="RefSeq" id="XP_036695057.1"/>
    </source>
</evidence>
<protein>
    <submittedName>
        <fullName evidence="6">Uncharacterized protein LOC118888197 isoform X1</fullName>
    </submittedName>
</protein>
<comment type="similarity">
    <text evidence="2">Belongs to the thymosin beta family.</text>
</comment>
<evidence type="ECO:0000256" key="1">
    <source>
        <dbReference type="ARBA" id="ARBA00004245"/>
    </source>
</evidence>
<dbReference type="GO" id="GO:0007015">
    <property type="term" value="P:actin filament organization"/>
    <property type="evidence" value="ECO:0007669"/>
    <property type="project" value="InterPro"/>
</dbReference>
<keyword evidence="5" id="KW-1185">Reference proteome</keyword>
<dbReference type="CDD" id="cd22059">
    <property type="entry name" value="WH2_BetaT"/>
    <property type="match status" value="1"/>
</dbReference>
<dbReference type="InterPro" id="IPR038386">
    <property type="entry name" value="Beta-thymosin_sf"/>
</dbReference>